<dbReference type="GO" id="GO:0005525">
    <property type="term" value="F:GTP binding"/>
    <property type="evidence" value="ECO:0007669"/>
    <property type="project" value="InterPro"/>
</dbReference>
<dbReference type="VEuPathDB" id="TrichDB:TRFO_05412"/>
<dbReference type="SMART" id="SM00173">
    <property type="entry name" value="RAS"/>
    <property type="match status" value="1"/>
</dbReference>
<dbReference type="GO" id="GO:0003924">
    <property type="term" value="F:GTPase activity"/>
    <property type="evidence" value="ECO:0007669"/>
    <property type="project" value="InterPro"/>
</dbReference>
<protein>
    <submittedName>
        <fullName evidence="2">GTP-binding protein ypt5</fullName>
    </submittedName>
</protein>
<evidence type="ECO:0000313" key="3">
    <source>
        <dbReference type="Proteomes" id="UP000179807"/>
    </source>
</evidence>
<dbReference type="RefSeq" id="XP_068359881.1">
    <property type="nucleotide sequence ID" value="XM_068492476.1"/>
</dbReference>
<accession>A0A1J4K5L7</accession>
<organism evidence="2 3">
    <name type="scientific">Tritrichomonas foetus</name>
    <dbReference type="NCBI Taxonomy" id="1144522"/>
    <lineage>
        <taxon>Eukaryota</taxon>
        <taxon>Metamonada</taxon>
        <taxon>Parabasalia</taxon>
        <taxon>Tritrichomonadida</taxon>
        <taxon>Tritrichomonadidae</taxon>
        <taxon>Tritrichomonas</taxon>
    </lineage>
</organism>
<proteinExistence type="predicted"/>
<dbReference type="SMART" id="SM00176">
    <property type="entry name" value="RAN"/>
    <property type="match status" value="1"/>
</dbReference>
<dbReference type="FunFam" id="3.40.50.300:FF:001204">
    <property type="entry name" value="Small GTP-binding protein, putative"/>
    <property type="match status" value="1"/>
</dbReference>
<evidence type="ECO:0000313" key="2">
    <source>
        <dbReference type="EMBL" id="OHT06745.1"/>
    </source>
</evidence>
<dbReference type="GeneID" id="94827180"/>
<dbReference type="OrthoDB" id="10264678at2759"/>
<dbReference type="InterPro" id="IPR005225">
    <property type="entry name" value="Small_GTP-bd"/>
</dbReference>
<dbReference type="NCBIfam" id="TIGR00231">
    <property type="entry name" value="small_GTP"/>
    <property type="match status" value="1"/>
</dbReference>
<dbReference type="SUPFAM" id="SSF52540">
    <property type="entry name" value="P-loop containing nucleoside triphosphate hydrolases"/>
    <property type="match status" value="1"/>
</dbReference>
<dbReference type="PROSITE" id="PS51421">
    <property type="entry name" value="RAS"/>
    <property type="match status" value="1"/>
</dbReference>
<evidence type="ECO:0000256" key="1">
    <source>
        <dbReference type="ARBA" id="ARBA00022741"/>
    </source>
</evidence>
<dbReference type="PANTHER" id="PTHR47978">
    <property type="match status" value="1"/>
</dbReference>
<comment type="caution">
    <text evidence="2">The sequence shown here is derived from an EMBL/GenBank/DDBJ whole genome shotgun (WGS) entry which is preliminary data.</text>
</comment>
<sequence>MSFNVTLIGPSGVGKTSLADAILNKSFSDSHKPTVGASMVKIPLEEDDVVTWFFIWDTAGMEQYRSLAPIYYRDSQCAILVYDISKKTSLEDAESWLKLYRQECNGTYPVVAIGNKIDLEREISEDEEKEFAARNEVELLSASAKTGEGVDQILPLLRKKLTLVELPEDCKSNAIPIADFVPYQPKKSCC</sequence>
<dbReference type="PRINTS" id="PR00449">
    <property type="entry name" value="RASTRNSFRMNG"/>
</dbReference>
<dbReference type="Gene3D" id="3.40.50.300">
    <property type="entry name" value="P-loop containing nucleotide triphosphate hydrolases"/>
    <property type="match status" value="1"/>
</dbReference>
<keyword evidence="1" id="KW-0547">Nucleotide-binding</keyword>
<dbReference type="SMART" id="SM00175">
    <property type="entry name" value="RAB"/>
    <property type="match status" value="1"/>
</dbReference>
<dbReference type="Pfam" id="PF00071">
    <property type="entry name" value="Ras"/>
    <property type="match status" value="1"/>
</dbReference>
<dbReference type="Proteomes" id="UP000179807">
    <property type="component" value="Unassembled WGS sequence"/>
</dbReference>
<dbReference type="AlphaFoldDB" id="A0A1J4K5L7"/>
<dbReference type="InterPro" id="IPR001806">
    <property type="entry name" value="Small_GTPase"/>
</dbReference>
<name>A0A1J4K5L7_9EUKA</name>
<dbReference type="InterPro" id="IPR027417">
    <property type="entry name" value="P-loop_NTPase"/>
</dbReference>
<dbReference type="PROSITE" id="PS51417">
    <property type="entry name" value="ARF"/>
    <property type="match status" value="1"/>
</dbReference>
<gene>
    <name evidence="2" type="primary">ypt5</name>
    <name evidence="2" type="ORF">TRFO_05412</name>
</gene>
<dbReference type="CDD" id="cd00154">
    <property type="entry name" value="Rab"/>
    <property type="match status" value="1"/>
</dbReference>
<dbReference type="SMART" id="SM00174">
    <property type="entry name" value="RHO"/>
    <property type="match status" value="1"/>
</dbReference>
<dbReference type="PROSITE" id="PS51419">
    <property type="entry name" value="RAB"/>
    <property type="match status" value="1"/>
</dbReference>
<reference evidence="2" key="1">
    <citation type="submission" date="2016-10" db="EMBL/GenBank/DDBJ databases">
        <authorList>
            <person name="Benchimol M."/>
            <person name="Almeida L.G."/>
            <person name="Vasconcelos A.T."/>
            <person name="Perreira-Neves A."/>
            <person name="Rosa I.A."/>
            <person name="Tasca T."/>
            <person name="Bogo M.R."/>
            <person name="de Souza W."/>
        </authorList>
    </citation>
    <scope>NUCLEOTIDE SEQUENCE [LARGE SCALE GENOMIC DNA]</scope>
    <source>
        <strain evidence="2">K</strain>
    </source>
</reference>
<keyword evidence="3" id="KW-1185">Reference proteome</keyword>
<dbReference type="EMBL" id="MLAK01000716">
    <property type="protein sequence ID" value="OHT06745.1"/>
    <property type="molecule type" value="Genomic_DNA"/>
</dbReference>